<reference evidence="2" key="1">
    <citation type="journal article" date="2023" name="Front. Plant Sci.">
        <title>Chromosomal-level genome assembly of Melastoma candidum provides insights into trichome evolution.</title>
        <authorList>
            <person name="Zhong Y."/>
            <person name="Wu W."/>
            <person name="Sun C."/>
            <person name="Zou P."/>
            <person name="Liu Y."/>
            <person name="Dai S."/>
            <person name="Zhou R."/>
        </authorList>
    </citation>
    <scope>NUCLEOTIDE SEQUENCE [LARGE SCALE GENOMIC DNA]</scope>
</reference>
<gene>
    <name evidence="1" type="ORF">MLD38_028010</name>
</gene>
<evidence type="ECO:0000313" key="1">
    <source>
        <dbReference type="EMBL" id="KAI4329646.1"/>
    </source>
</evidence>
<sequence>MIIFAHHHKVLDGIQEFIRQKGIGFVRIDGNTLPNDRQSAVNSFQMSSEVQIAVIGVTAGGVGLNLSSAQTVVFLELPPSSSWMLQAEDRAHRQGQKNAVNIYYFCAKDTIDDMHWQYLNTSLYRVSSTTNGKRDAIREIGVDDISYFESSDLYDGSLNNTLGKSTSGALSPEQRTISVLQHDTELIDGSKETDLFNRESDKQKQSQISNGFEGQLNDTTEAKKINSCLVRSLRFEVSQYTQRIHLYTCTSDSEYRPRPLFKSFRPEELDTKSPIIMDNDTAEVDNRSSYTEVLLMFINQWKKLRPIQRRKLLGKPLQLPLAVELCYLKEGVNHDNSGLLKSKSKRRNTPFLEISRPLPDNAEWKKVSLAANHGRKEKEYIQGWSIIGEPLCKLCQSPCCGENARLPQFFEDLFCNLECYEEYRLRTSSRFIRQELFRIEHGVCTSCQLNCHNLVKCLKPLPVDKRREYIRMNAPKLAMHKKLLDKLANDPSNGNAWHADHIIPVFRGGGECLLENLRTLCVACHYDVTAAQHAERRTARAKSKKRLKEILKTLQNEGTVATTSKPEQGDVQEEIVEEELLVNIPGSAYSMPS</sequence>
<protein>
    <submittedName>
        <fullName evidence="1">Uncharacterized protein</fullName>
    </submittedName>
</protein>
<comment type="caution">
    <text evidence="1">The sequence shown here is derived from an EMBL/GenBank/DDBJ whole genome shotgun (WGS) entry which is preliminary data.</text>
</comment>
<dbReference type="Proteomes" id="UP001057402">
    <property type="component" value="Chromosome 8"/>
</dbReference>
<accession>A0ACB9N096</accession>
<keyword evidence="2" id="KW-1185">Reference proteome</keyword>
<name>A0ACB9N096_9MYRT</name>
<proteinExistence type="predicted"/>
<organism evidence="1 2">
    <name type="scientific">Melastoma candidum</name>
    <dbReference type="NCBI Taxonomy" id="119954"/>
    <lineage>
        <taxon>Eukaryota</taxon>
        <taxon>Viridiplantae</taxon>
        <taxon>Streptophyta</taxon>
        <taxon>Embryophyta</taxon>
        <taxon>Tracheophyta</taxon>
        <taxon>Spermatophyta</taxon>
        <taxon>Magnoliopsida</taxon>
        <taxon>eudicotyledons</taxon>
        <taxon>Gunneridae</taxon>
        <taxon>Pentapetalae</taxon>
        <taxon>rosids</taxon>
        <taxon>malvids</taxon>
        <taxon>Myrtales</taxon>
        <taxon>Melastomataceae</taxon>
        <taxon>Melastomatoideae</taxon>
        <taxon>Melastomateae</taxon>
        <taxon>Melastoma</taxon>
    </lineage>
</organism>
<dbReference type="EMBL" id="CM042887">
    <property type="protein sequence ID" value="KAI4329646.1"/>
    <property type="molecule type" value="Genomic_DNA"/>
</dbReference>
<evidence type="ECO:0000313" key="2">
    <source>
        <dbReference type="Proteomes" id="UP001057402"/>
    </source>
</evidence>